<keyword evidence="2" id="KW-1185">Reference proteome</keyword>
<evidence type="ECO:0000313" key="1">
    <source>
        <dbReference type="EMBL" id="KAA9008073.1"/>
    </source>
</evidence>
<accession>A0A5J5GK78</accession>
<dbReference type="RefSeq" id="WP_150445356.1">
    <property type="nucleotide sequence ID" value="NZ_VYQE01000003.1"/>
</dbReference>
<dbReference type="InterPro" id="IPR029016">
    <property type="entry name" value="GAF-like_dom_sf"/>
</dbReference>
<comment type="caution">
    <text evidence="1">The sequence shown here is derived from an EMBL/GenBank/DDBJ whole genome shotgun (WGS) entry which is preliminary data.</text>
</comment>
<proteinExistence type="predicted"/>
<reference evidence="1 2" key="1">
    <citation type="submission" date="2019-09" db="EMBL/GenBank/DDBJ databases">
        <authorList>
            <person name="Park J.-S."/>
            <person name="Choi H.-J."/>
        </authorList>
    </citation>
    <scope>NUCLEOTIDE SEQUENCE [LARGE SCALE GENOMIC DNA]</scope>
    <source>
        <strain evidence="1 2">176SS1-4</strain>
    </source>
</reference>
<dbReference type="EMBL" id="VYQE01000003">
    <property type="protein sequence ID" value="KAA9008073.1"/>
    <property type="molecule type" value="Genomic_DNA"/>
</dbReference>
<organism evidence="1 2">
    <name type="scientific">Histidinibacterium aquaticum</name>
    <dbReference type="NCBI Taxonomy" id="2613962"/>
    <lineage>
        <taxon>Bacteria</taxon>
        <taxon>Pseudomonadati</taxon>
        <taxon>Pseudomonadota</taxon>
        <taxon>Alphaproteobacteria</taxon>
        <taxon>Rhodobacterales</taxon>
        <taxon>Paracoccaceae</taxon>
        <taxon>Histidinibacterium</taxon>
    </lineage>
</organism>
<protein>
    <submittedName>
        <fullName evidence="1">DUF484 family protein</fullName>
    </submittedName>
</protein>
<name>A0A5J5GK78_9RHOB</name>
<gene>
    <name evidence="1" type="ORF">F3S47_11225</name>
</gene>
<dbReference type="Pfam" id="PF04340">
    <property type="entry name" value="DUF484"/>
    <property type="match status" value="1"/>
</dbReference>
<dbReference type="Gene3D" id="3.30.450.40">
    <property type="match status" value="1"/>
</dbReference>
<dbReference type="AlphaFoldDB" id="A0A5J5GK78"/>
<dbReference type="InterPro" id="IPR007435">
    <property type="entry name" value="DUF484"/>
</dbReference>
<evidence type="ECO:0000313" key="2">
    <source>
        <dbReference type="Proteomes" id="UP000326554"/>
    </source>
</evidence>
<sequence length="234" mass="25721">MSSTPLMDDSVRKTILSDPETVLEDQDIMRALVAANDQSMGQNIVDLRGIAMERLEARLDRLEETHRNVIAAAYENLAGTNQIHRAVLKLLDATRFDELLTGLKTEIGDILRVDAMVLVLETGSGEGSQLDGMGDVLHVAPKGFVDDYISRGRNTGTRPVTLRQAQPRDGTLYGEAAGDLRSEALIRLDLGEGRLPGMLAMGAEDPHQFTPQQGTDLLSFFGGVFERTMRRWLS</sequence>
<dbReference type="Proteomes" id="UP000326554">
    <property type="component" value="Unassembled WGS sequence"/>
</dbReference>